<feature type="transmembrane region" description="Helical" evidence="5">
    <location>
        <begin position="94"/>
        <end position="115"/>
    </location>
</feature>
<feature type="transmembrane region" description="Helical" evidence="5">
    <location>
        <begin position="12"/>
        <end position="34"/>
    </location>
</feature>
<keyword evidence="4 5" id="KW-0472">Membrane</keyword>
<reference evidence="8" key="1">
    <citation type="submission" date="2020-12" db="EMBL/GenBank/DDBJ databases">
        <authorList>
            <person name="Wen Z.T."/>
        </authorList>
    </citation>
    <scope>NUCLEOTIDE SEQUENCE [LARGE SCALE GENOMIC DNA]</scope>
    <source>
        <strain evidence="8">27-3</strain>
    </source>
</reference>
<gene>
    <name evidence="7" type="ORF">IGS65_008540</name>
</gene>
<comment type="subcellular location">
    <subcellularLocation>
        <location evidence="1">Membrane</location>
        <topology evidence="1">Multi-pass membrane protein</topology>
    </subcellularLocation>
</comment>
<feature type="transmembrane region" description="Helical" evidence="5">
    <location>
        <begin position="160"/>
        <end position="180"/>
    </location>
</feature>
<evidence type="ECO:0000256" key="4">
    <source>
        <dbReference type="ARBA" id="ARBA00023136"/>
    </source>
</evidence>
<evidence type="ECO:0000256" key="1">
    <source>
        <dbReference type="ARBA" id="ARBA00004141"/>
    </source>
</evidence>
<dbReference type="RefSeq" id="WP_002266100.1">
    <property type="nucleotide sequence ID" value="NZ_CP044495.1"/>
</dbReference>
<dbReference type="Proteomes" id="UP000595884">
    <property type="component" value="Chromosome"/>
</dbReference>
<evidence type="ECO:0000256" key="2">
    <source>
        <dbReference type="ARBA" id="ARBA00022692"/>
    </source>
</evidence>
<evidence type="ECO:0000259" key="6">
    <source>
        <dbReference type="Pfam" id="PF12698"/>
    </source>
</evidence>
<feature type="transmembrane region" description="Helical" evidence="5">
    <location>
        <begin position="219"/>
        <end position="239"/>
    </location>
</feature>
<feature type="transmembrane region" description="Helical" evidence="5">
    <location>
        <begin position="54"/>
        <end position="73"/>
    </location>
</feature>
<evidence type="ECO:0000313" key="7">
    <source>
        <dbReference type="EMBL" id="QQL47081.1"/>
    </source>
</evidence>
<keyword evidence="3 5" id="KW-1133">Transmembrane helix</keyword>
<keyword evidence="2 5" id="KW-0812">Transmembrane</keyword>
<protein>
    <submittedName>
        <fullName evidence="7">MFS transporter permease</fullName>
    </submittedName>
</protein>
<feature type="domain" description="ABC-2 type transporter transmembrane" evidence="6">
    <location>
        <begin position="34"/>
        <end position="236"/>
    </location>
</feature>
<proteinExistence type="predicted"/>
<dbReference type="EMBL" id="CP066294">
    <property type="protein sequence ID" value="QQL47081.1"/>
    <property type="molecule type" value="Genomic_DNA"/>
</dbReference>
<dbReference type="Pfam" id="PF12698">
    <property type="entry name" value="ABC2_membrane_3"/>
    <property type="match status" value="1"/>
</dbReference>
<dbReference type="GO" id="GO:0016020">
    <property type="term" value="C:membrane"/>
    <property type="evidence" value="ECO:0007669"/>
    <property type="project" value="UniProtKB-SubCell"/>
</dbReference>
<dbReference type="InterPro" id="IPR013525">
    <property type="entry name" value="ABC2_TM"/>
</dbReference>
<dbReference type="AlphaFoldDB" id="A0AAX1K1S0"/>
<organism evidence="7 8">
    <name type="scientific">Streptococcus mutans</name>
    <dbReference type="NCBI Taxonomy" id="1309"/>
    <lineage>
        <taxon>Bacteria</taxon>
        <taxon>Bacillati</taxon>
        <taxon>Bacillota</taxon>
        <taxon>Bacilli</taxon>
        <taxon>Lactobacillales</taxon>
        <taxon>Streptococcaceae</taxon>
        <taxon>Streptococcus</taxon>
    </lineage>
</organism>
<evidence type="ECO:0000313" key="8">
    <source>
        <dbReference type="Proteomes" id="UP000595884"/>
    </source>
</evidence>
<dbReference type="GO" id="GO:0140359">
    <property type="term" value="F:ABC-type transporter activity"/>
    <property type="evidence" value="ECO:0007669"/>
    <property type="project" value="InterPro"/>
</dbReference>
<name>A0AAX1K1S0_STRMG</name>
<feature type="transmembrane region" description="Helical" evidence="5">
    <location>
        <begin position="127"/>
        <end position="148"/>
    </location>
</feature>
<evidence type="ECO:0000256" key="5">
    <source>
        <dbReference type="SAM" id="Phobius"/>
    </source>
</evidence>
<accession>A0AAX1K1S0</accession>
<sequence>MIHYIKFELKNTLGYSIAMIVGGLLPLILAIGNYHSTSNTAANQSLSISLFSTLLPMIPLGLVILPFTIAFGRDTESGVVTRLNLFGYSTVKQLIAKFVSVVILVTGVTVIYLVVLLNTMSLPKPSTLTVINIFAGVLLLTVALYLVAFTIAQVFKGFNMIQGVAMIVYFGIALLTGTMGDFQLTGWIEKVAELIPFKVFRDNLNAHWTSTSFSQGKELSHLLIFLVFTAFLFAIANYFRIRSRH</sequence>
<evidence type="ECO:0000256" key="3">
    <source>
        <dbReference type="ARBA" id="ARBA00022989"/>
    </source>
</evidence>